<organism evidence="2 3">
    <name type="scientific">Hyphomonas beringensis</name>
    <dbReference type="NCBI Taxonomy" id="1280946"/>
    <lineage>
        <taxon>Bacteria</taxon>
        <taxon>Pseudomonadati</taxon>
        <taxon>Pseudomonadota</taxon>
        <taxon>Alphaproteobacteria</taxon>
        <taxon>Hyphomonadales</taxon>
        <taxon>Hyphomonadaceae</taxon>
        <taxon>Hyphomonas</taxon>
    </lineage>
</organism>
<evidence type="ECO:0008006" key="4">
    <source>
        <dbReference type="Google" id="ProtNLM"/>
    </source>
</evidence>
<dbReference type="OrthoDB" id="7620485at2"/>
<dbReference type="eggNOG" id="ENOG502ZPYM">
    <property type="taxonomic scope" value="Bacteria"/>
</dbReference>
<keyword evidence="1" id="KW-0732">Signal</keyword>
<dbReference type="EMBL" id="AWFF01000065">
    <property type="protein sequence ID" value="KCZ52518.1"/>
    <property type="molecule type" value="Genomic_DNA"/>
</dbReference>
<keyword evidence="3" id="KW-1185">Reference proteome</keyword>
<dbReference type="RefSeq" id="WP_034798225.1">
    <property type="nucleotide sequence ID" value="NZ_AWFF01000065.1"/>
</dbReference>
<accession>A0A062U447</accession>
<evidence type="ECO:0000313" key="2">
    <source>
        <dbReference type="EMBL" id="KCZ52518.1"/>
    </source>
</evidence>
<feature type="signal peptide" evidence="1">
    <location>
        <begin position="1"/>
        <end position="23"/>
    </location>
</feature>
<evidence type="ECO:0000313" key="3">
    <source>
        <dbReference type="Proteomes" id="UP000027037"/>
    </source>
</evidence>
<evidence type="ECO:0000256" key="1">
    <source>
        <dbReference type="SAM" id="SignalP"/>
    </source>
</evidence>
<dbReference type="AlphaFoldDB" id="A0A062U447"/>
<sequence>MKTRILLSALLGLSFALPLNASAEPASPEETTAFIGTWSIAWPDESGVIVNVPDATCDAPAVIERIDEETIHVATPGGDMGNWDVRSFDGRFPWWREDGQSLVSEWKGEDAFLLAGKDRTGIMSDWDNAKQWTRCPADETESQQD</sequence>
<feature type="chain" id="PRO_5001614767" description="Alkaline proteinase inhibitor/ Outer membrane lipoprotein Omp19 domain-containing protein" evidence="1">
    <location>
        <begin position="24"/>
        <end position="145"/>
    </location>
</feature>
<dbReference type="Proteomes" id="UP000027037">
    <property type="component" value="Unassembled WGS sequence"/>
</dbReference>
<protein>
    <recommendedName>
        <fullName evidence="4">Alkaline proteinase inhibitor/ Outer membrane lipoprotein Omp19 domain-containing protein</fullName>
    </recommendedName>
</protein>
<reference evidence="2 3" key="1">
    <citation type="journal article" date="2014" name="Antonie Van Leeuwenhoek">
        <title>Hyphomonas beringensis sp. nov. and Hyphomonas chukchiensis sp. nov., isolated from surface seawater of the Bering Sea and Chukchi Sea.</title>
        <authorList>
            <person name="Li C."/>
            <person name="Lai Q."/>
            <person name="Li G."/>
            <person name="Dong C."/>
            <person name="Wang J."/>
            <person name="Liao Y."/>
            <person name="Shao Z."/>
        </authorList>
    </citation>
    <scope>NUCLEOTIDE SEQUENCE [LARGE SCALE GENOMIC DNA]</scope>
    <source>
        <strain evidence="2 3">25B14_1</strain>
    </source>
</reference>
<name>A0A062U447_9PROT</name>
<comment type="caution">
    <text evidence="2">The sequence shown here is derived from an EMBL/GenBank/DDBJ whole genome shotgun (WGS) entry which is preliminary data.</text>
</comment>
<gene>
    <name evidence="2" type="ORF">HY29_04330</name>
</gene>
<dbReference type="PATRIC" id="fig|1280946.3.peg.2925"/>
<proteinExistence type="predicted"/>